<accession>A0A7E4VL62</accession>
<dbReference type="Proteomes" id="UP000492821">
    <property type="component" value="Unassembled WGS sequence"/>
</dbReference>
<evidence type="ECO:0000256" key="1">
    <source>
        <dbReference type="SAM" id="MobiDB-lite"/>
    </source>
</evidence>
<dbReference type="WBParaSite" id="Pan_g2220.t1">
    <property type="protein sequence ID" value="Pan_g2220.t1"/>
    <property type="gene ID" value="Pan_g2220"/>
</dbReference>
<feature type="compositionally biased region" description="Polar residues" evidence="1">
    <location>
        <begin position="38"/>
        <end position="53"/>
    </location>
</feature>
<evidence type="ECO:0000313" key="2">
    <source>
        <dbReference type="Proteomes" id="UP000492821"/>
    </source>
</evidence>
<protein>
    <submittedName>
        <fullName evidence="3">BLOC-1-related complex subunit 5</fullName>
    </submittedName>
</protein>
<reference evidence="2" key="1">
    <citation type="journal article" date="2013" name="Genetics">
        <title>The draft genome and transcriptome of Panagrellus redivivus are shaped by the harsh demands of a free-living lifestyle.</title>
        <authorList>
            <person name="Srinivasan J."/>
            <person name="Dillman A.R."/>
            <person name="Macchietto M.G."/>
            <person name="Heikkinen L."/>
            <person name="Lakso M."/>
            <person name="Fracchia K.M."/>
            <person name="Antoshechkin I."/>
            <person name="Mortazavi A."/>
            <person name="Wong G."/>
            <person name="Sternberg P.W."/>
        </authorList>
    </citation>
    <scope>NUCLEOTIDE SEQUENCE [LARGE SCALE GENOMIC DNA]</scope>
    <source>
        <strain evidence="2">MT8872</strain>
    </source>
</reference>
<feature type="compositionally biased region" description="Low complexity" evidence="1">
    <location>
        <begin position="210"/>
        <end position="219"/>
    </location>
</feature>
<sequence length="500" mass="56218">MDSAWFHDEASVQISRTIIASRAEPSTPRDPNPRGSGDPSSQRQRDSGVSSGEPSLMNRFLADSRRSVATSVGSSVRLPPARHVTLGEFKNDFRGQRVAKCADKIFDIAKEFDKLRVPLPSTSRRDRDHMSSHSTKEIENRRIATTGRSSPDEVTTDIPILSSDVNNNFHGDDDEVFLPNPTNVAHQSRSKPPRTRKPSSSQPVHHDSGHSSGSSCHSGKSCKHYTIYNQYGPQPPPQPQYYQVPMPVPPPPQYYDYPPATAPLPRRKATEFVYEEPAERPRRRTSSTRHRPRQPSKTRSPTLEETRAGLRQMCKAIKVTSLISKGLTREINELDAISAGFADSMPFSKSKPIPAPLVYGSSPTIPNRVTASDVGWLVELSPRYQPLAQVIKDTLARRNVRNYVAELQNVLQRHVEVLDRQISRFQNGAALRMHHPAFNNAITERQKQRDICLEKVDELQKICFRDARSGQKLPIGRSGPQPTPDNLNYQFRLIYGCFSY</sequence>
<name>A0A7E4VL62_PANRE</name>
<feature type="compositionally biased region" description="Basic and acidic residues" evidence="1">
    <location>
        <begin position="123"/>
        <end position="142"/>
    </location>
</feature>
<reference evidence="3" key="2">
    <citation type="submission" date="2020-10" db="UniProtKB">
        <authorList>
            <consortium name="WormBaseParasite"/>
        </authorList>
    </citation>
    <scope>IDENTIFICATION</scope>
</reference>
<organism evidence="2 3">
    <name type="scientific">Panagrellus redivivus</name>
    <name type="common">Microworm</name>
    <dbReference type="NCBI Taxonomy" id="6233"/>
    <lineage>
        <taxon>Eukaryota</taxon>
        <taxon>Metazoa</taxon>
        <taxon>Ecdysozoa</taxon>
        <taxon>Nematoda</taxon>
        <taxon>Chromadorea</taxon>
        <taxon>Rhabditida</taxon>
        <taxon>Tylenchina</taxon>
        <taxon>Panagrolaimomorpha</taxon>
        <taxon>Panagrolaimoidea</taxon>
        <taxon>Panagrolaimidae</taxon>
        <taxon>Panagrellus</taxon>
    </lineage>
</organism>
<evidence type="ECO:0000313" key="3">
    <source>
        <dbReference type="WBParaSite" id="Pan_g2220.t1"/>
    </source>
</evidence>
<keyword evidence="2" id="KW-1185">Reference proteome</keyword>
<feature type="region of interest" description="Disordered" evidence="1">
    <location>
        <begin position="119"/>
        <end position="247"/>
    </location>
</feature>
<feature type="compositionally biased region" description="Basic residues" evidence="1">
    <location>
        <begin position="281"/>
        <end position="296"/>
    </location>
</feature>
<feature type="region of interest" description="Disordered" evidence="1">
    <location>
        <begin position="271"/>
        <end position="306"/>
    </location>
</feature>
<proteinExistence type="predicted"/>
<feature type="region of interest" description="Disordered" evidence="1">
    <location>
        <begin position="16"/>
        <end position="62"/>
    </location>
</feature>
<dbReference type="AlphaFoldDB" id="A0A7E4VL62"/>
<feature type="compositionally biased region" description="Basic residues" evidence="1">
    <location>
        <begin position="188"/>
        <end position="197"/>
    </location>
</feature>